<protein>
    <recommendedName>
        <fullName evidence="2">HNH endonuclease</fullName>
    </recommendedName>
</protein>
<feature type="non-terminal residue" evidence="1">
    <location>
        <position position="97"/>
    </location>
</feature>
<name>X1SEF9_9ZZZZ</name>
<reference evidence="1" key="1">
    <citation type="journal article" date="2014" name="Front. Microbiol.">
        <title>High frequency of phylogenetically diverse reductive dehalogenase-homologous genes in deep subseafloor sedimentary metagenomes.</title>
        <authorList>
            <person name="Kawai M."/>
            <person name="Futagami T."/>
            <person name="Toyoda A."/>
            <person name="Takaki Y."/>
            <person name="Nishi S."/>
            <person name="Hori S."/>
            <person name="Arai W."/>
            <person name="Tsubouchi T."/>
            <person name="Morono Y."/>
            <person name="Uchiyama I."/>
            <person name="Ito T."/>
            <person name="Fujiyama A."/>
            <person name="Inagaki F."/>
            <person name="Takami H."/>
        </authorList>
    </citation>
    <scope>NUCLEOTIDE SEQUENCE</scope>
    <source>
        <strain evidence="1">Expedition CK06-06</strain>
    </source>
</reference>
<accession>X1SEF9</accession>
<sequence>MVNTPVLVLNQNYEPLNVSRVRRAVVLVMRGKAETLENNDSGVIHTANNAIAMPSVIRLVYLVKRPRPEKKLTRHEVFQRDNYTCQYCGRKTRELSL</sequence>
<dbReference type="InterPro" id="IPR052892">
    <property type="entry name" value="NA-targeting_endonuclease"/>
</dbReference>
<dbReference type="AlphaFoldDB" id="X1SEF9"/>
<organism evidence="1">
    <name type="scientific">marine sediment metagenome</name>
    <dbReference type="NCBI Taxonomy" id="412755"/>
    <lineage>
        <taxon>unclassified sequences</taxon>
        <taxon>metagenomes</taxon>
        <taxon>ecological metagenomes</taxon>
    </lineage>
</organism>
<evidence type="ECO:0008006" key="2">
    <source>
        <dbReference type="Google" id="ProtNLM"/>
    </source>
</evidence>
<comment type="caution">
    <text evidence="1">The sequence shown here is derived from an EMBL/GenBank/DDBJ whole genome shotgun (WGS) entry which is preliminary data.</text>
</comment>
<dbReference type="PANTHER" id="PTHR33877:SF2">
    <property type="entry name" value="OS07G0170200 PROTEIN"/>
    <property type="match status" value="1"/>
</dbReference>
<evidence type="ECO:0000313" key="1">
    <source>
        <dbReference type="EMBL" id="GAI91407.1"/>
    </source>
</evidence>
<dbReference type="EMBL" id="BARW01023067">
    <property type="protein sequence ID" value="GAI91407.1"/>
    <property type="molecule type" value="Genomic_DNA"/>
</dbReference>
<gene>
    <name evidence="1" type="ORF">S12H4_38338</name>
</gene>
<dbReference type="PANTHER" id="PTHR33877">
    <property type="entry name" value="SLL1193 PROTEIN"/>
    <property type="match status" value="1"/>
</dbReference>
<proteinExistence type="predicted"/>